<dbReference type="GO" id="GO:0046872">
    <property type="term" value="F:metal ion binding"/>
    <property type="evidence" value="ECO:0007669"/>
    <property type="project" value="UniProtKB-KW"/>
</dbReference>
<dbReference type="Pfam" id="PF02668">
    <property type="entry name" value="TauD"/>
    <property type="match status" value="1"/>
</dbReference>
<evidence type="ECO:0000256" key="4">
    <source>
        <dbReference type="ARBA" id="ARBA00008654"/>
    </source>
</evidence>
<reference evidence="12" key="1">
    <citation type="submission" date="2023-10" db="EMBL/GenBank/DDBJ databases">
        <title>Genome assembly of Pristionchus species.</title>
        <authorList>
            <person name="Yoshida K."/>
            <person name="Sommer R.J."/>
        </authorList>
    </citation>
    <scope>NUCLEOTIDE SEQUENCE</scope>
    <source>
        <strain evidence="12">RS5133</strain>
    </source>
</reference>
<evidence type="ECO:0000256" key="7">
    <source>
        <dbReference type="ARBA" id="ARBA00022964"/>
    </source>
</evidence>
<dbReference type="SUPFAM" id="SSF51197">
    <property type="entry name" value="Clavaminate synthase-like"/>
    <property type="match status" value="1"/>
</dbReference>
<evidence type="ECO:0000256" key="8">
    <source>
        <dbReference type="ARBA" id="ARBA00023002"/>
    </source>
</evidence>
<keyword evidence="6" id="KW-0124">Carnitine biosynthesis</keyword>
<dbReference type="FunFam" id="3.60.130.10:FF:000001">
    <property type="entry name" value="Trimethyllysine dioxygenase, mitochondrial"/>
    <property type="match status" value="1"/>
</dbReference>
<comment type="pathway">
    <text evidence="3">Amine and polyamine biosynthesis; carnitine biosynthesis.</text>
</comment>
<dbReference type="PANTHER" id="PTHR10696">
    <property type="entry name" value="GAMMA-BUTYROBETAINE HYDROXYLASE-RELATED"/>
    <property type="match status" value="1"/>
</dbReference>
<protein>
    <recommendedName>
        <fullName evidence="14">Gamma-butyrobetaine dioxygenase</fullName>
    </recommendedName>
</protein>
<dbReference type="InterPro" id="IPR050411">
    <property type="entry name" value="AlphaKG_dependent_hydroxylases"/>
</dbReference>
<dbReference type="InterPro" id="IPR003819">
    <property type="entry name" value="TauD/TfdA-like"/>
</dbReference>
<comment type="cofactor">
    <cofactor evidence="2">
        <name>L-ascorbate</name>
        <dbReference type="ChEBI" id="CHEBI:38290"/>
    </cofactor>
</comment>
<feature type="non-terminal residue" evidence="12">
    <location>
        <position position="1"/>
    </location>
</feature>
<dbReference type="Gene3D" id="3.30.2020.30">
    <property type="match status" value="1"/>
</dbReference>
<evidence type="ECO:0000259" key="11">
    <source>
        <dbReference type="Pfam" id="PF06155"/>
    </source>
</evidence>
<feature type="domain" description="Gamma-butyrobetaine hydroxylase-like N-terminal" evidence="11">
    <location>
        <begin position="53"/>
        <end position="103"/>
    </location>
</feature>
<evidence type="ECO:0000259" key="10">
    <source>
        <dbReference type="Pfam" id="PF02668"/>
    </source>
</evidence>
<dbReference type="FunFam" id="3.30.2020.30:FF:000002">
    <property type="entry name" value="Putative gamma-butyrobetaine dioxygenase"/>
    <property type="match status" value="1"/>
</dbReference>
<dbReference type="GO" id="GO:0005739">
    <property type="term" value="C:mitochondrion"/>
    <property type="evidence" value="ECO:0007669"/>
    <property type="project" value="TreeGrafter"/>
</dbReference>
<evidence type="ECO:0000256" key="3">
    <source>
        <dbReference type="ARBA" id="ARBA00005022"/>
    </source>
</evidence>
<keyword evidence="13" id="KW-1185">Reference proteome</keyword>
<dbReference type="InterPro" id="IPR038492">
    <property type="entry name" value="GBBH-like_N_sf"/>
</dbReference>
<name>A0AAV5VG36_9BILA</name>
<gene>
    <name evidence="12" type="ORF">PFISCL1PPCAC_8136</name>
</gene>
<evidence type="ECO:0008006" key="14">
    <source>
        <dbReference type="Google" id="ProtNLM"/>
    </source>
</evidence>
<evidence type="ECO:0000313" key="12">
    <source>
        <dbReference type="EMBL" id="GMT16839.1"/>
    </source>
</evidence>
<keyword evidence="8" id="KW-0560">Oxidoreductase</keyword>
<dbReference type="InterPro" id="IPR042098">
    <property type="entry name" value="TauD-like_sf"/>
</dbReference>
<comment type="similarity">
    <text evidence="4">Belongs to the gamma-BBH/TMLD family.</text>
</comment>
<dbReference type="EMBL" id="BTSY01000002">
    <property type="protein sequence ID" value="GMT16839.1"/>
    <property type="molecule type" value="Genomic_DNA"/>
</dbReference>
<evidence type="ECO:0000256" key="1">
    <source>
        <dbReference type="ARBA" id="ARBA00001954"/>
    </source>
</evidence>
<dbReference type="Proteomes" id="UP001432322">
    <property type="component" value="Unassembled WGS sequence"/>
</dbReference>
<dbReference type="Pfam" id="PF06155">
    <property type="entry name" value="GBBH-like_N"/>
    <property type="match status" value="1"/>
</dbReference>
<dbReference type="InterPro" id="IPR010376">
    <property type="entry name" value="GBBH-like_N"/>
</dbReference>
<proteinExistence type="inferred from homology"/>
<comment type="caution">
    <text evidence="12">The sequence shown here is derived from an EMBL/GenBank/DDBJ whole genome shotgun (WGS) entry which is preliminary data.</text>
</comment>
<evidence type="ECO:0000256" key="6">
    <source>
        <dbReference type="ARBA" id="ARBA00022873"/>
    </source>
</evidence>
<dbReference type="GO" id="GO:0045329">
    <property type="term" value="P:carnitine biosynthetic process"/>
    <property type="evidence" value="ECO:0007669"/>
    <property type="project" value="UniProtKB-KW"/>
</dbReference>
<dbReference type="AlphaFoldDB" id="A0AAV5VG36"/>
<evidence type="ECO:0000256" key="9">
    <source>
        <dbReference type="ARBA" id="ARBA00023004"/>
    </source>
</evidence>
<evidence type="ECO:0000313" key="13">
    <source>
        <dbReference type="Proteomes" id="UP001432322"/>
    </source>
</evidence>
<keyword evidence="9" id="KW-0408">Iron</keyword>
<dbReference type="Gene3D" id="3.60.130.10">
    <property type="entry name" value="Clavaminate synthase-like"/>
    <property type="match status" value="1"/>
</dbReference>
<evidence type="ECO:0000256" key="5">
    <source>
        <dbReference type="ARBA" id="ARBA00022723"/>
    </source>
</evidence>
<feature type="domain" description="TauD/TfdA-like" evidence="10">
    <location>
        <begin position="170"/>
        <end position="427"/>
    </location>
</feature>
<accession>A0AAV5VG36</accession>
<dbReference type="GO" id="GO:0016706">
    <property type="term" value="F:2-oxoglutarate-dependent dioxygenase activity"/>
    <property type="evidence" value="ECO:0007669"/>
    <property type="project" value="UniProtKB-ARBA"/>
</dbReference>
<comment type="cofactor">
    <cofactor evidence="1">
        <name>Fe(2+)</name>
        <dbReference type="ChEBI" id="CHEBI:29033"/>
    </cofactor>
</comment>
<evidence type="ECO:0000256" key="2">
    <source>
        <dbReference type="ARBA" id="ARBA00001961"/>
    </source>
</evidence>
<dbReference type="PANTHER" id="PTHR10696:SF33">
    <property type="entry name" value="GAMMA-BUTYROBETAINE DIOXYGENASE"/>
    <property type="match status" value="1"/>
</dbReference>
<keyword evidence="7" id="KW-0223">Dioxygenase</keyword>
<sequence length="456" mass="51952">PSLDRRCTLFFERVEILAPRSLYPPISSRGMLASPLSRVVSALRPLATLSSVTRHDRILRVKWDDGQTGDFPLVWMRDSSPDPQTYSLSPAMSARNLHMSTFDVEVEPLSYSISPSDNQLHVEWPGSVTSKFDSEWLLLRSPSSAAAAARRHKWYLFPEETWGKEEIEKRLKRYNYSDVISDDKSLHDFLESVCLDGIAVLTNGPKGEKGAVEKIAERIGFMQRTHFGNVFEVCTKPDASNMAYAVPSTLPFHTDFPSLSDPPQLQMLHMFIKAKEGGNSLFVDGFHVAEQLRVERPDVFSLLSSRECEFIEEGHDVHEGPAGETMTFPYNMAARHTTIKTDSSGRVVRVQFGNAMRSWFYDCEPEKIQELYRALKVFTDYVYQDRNLLKITLQEGDTVLWANTRLLHTRDGYVEDDNRRRTLTGCYFQWDIVKSRVRQLSRKLALPSAQPSAVGN</sequence>
<organism evidence="12 13">
    <name type="scientific">Pristionchus fissidentatus</name>
    <dbReference type="NCBI Taxonomy" id="1538716"/>
    <lineage>
        <taxon>Eukaryota</taxon>
        <taxon>Metazoa</taxon>
        <taxon>Ecdysozoa</taxon>
        <taxon>Nematoda</taxon>
        <taxon>Chromadorea</taxon>
        <taxon>Rhabditida</taxon>
        <taxon>Rhabditina</taxon>
        <taxon>Diplogasteromorpha</taxon>
        <taxon>Diplogasteroidea</taxon>
        <taxon>Neodiplogasteridae</taxon>
        <taxon>Pristionchus</taxon>
    </lineage>
</organism>
<keyword evidence="5" id="KW-0479">Metal-binding</keyword>